<comment type="similarity">
    <text evidence="6">Belongs to the DNA polymerase HolA subunit family.</text>
</comment>
<dbReference type="OrthoDB" id="8478864at2"/>
<accession>A0A1I5CUG9</accession>
<dbReference type="InterPro" id="IPR048466">
    <property type="entry name" value="DNA_pol3_delta-like_C"/>
</dbReference>
<dbReference type="PANTHER" id="PTHR34388">
    <property type="entry name" value="DNA POLYMERASE III SUBUNIT DELTA"/>
    <property type="match status" value="1"/>
</dbReference>
<dbReference type="EMBL" id="FOVM01000007">
    <property type="protein sequence ID" value="SFN90291.1"/>
    <property type="molecule type" value="Genomic_DNA"/>
</dbReference>
<dbReference type="InterPro" id="IPR027417">
    <property type="entry name" value="P-loop_NTPase"/>
</dbReference>
<dbReference type="Proteomes" id="UP000198867">
    <property type="component" value="Unassembled WGS sequence"/>
</dbReference>
<dbReference type="AlphaFoldDB" id="A0A1I5CUG9"/>
<evidence type="ECO:0000256" key="3">
    <source>
        <dbReference type="ARBA" id="ARBA00022695"/>
    </source>
</evidence>
<evidence type="ECO:0000313" key="9">
    <source>
        <dbReference type="EMBL" id="SFN90291.1"/>
    </source>
</evidence>
<keyword evidence="2" id="KW-0808">Transferase</keyword>
<evidence type="ECO:0000256" key="1">
    <source>
        <dbReference type="ARBA" id="ARBA00012417"/>
    </source>
</evidence>
<organism evidence="9 10">
    <name type="scientific">Mycetocola miduiensis</name>
    <dbReference type="NCBI Taxonomy" id="995034"/>
    <lineage>
        <taxon>Bacteria</taxon>
        <taxon>Bacillati</taxon>
        <taxon>Actinomycetota</taxon>
        <taxon>Actinomycetes</taxon>
        <taxon>Micrococcales</taxon>
        <taxon>Microbacteriaceae</taxon>
        <taxon>Mycetocola</taxon>
    </lineage>
</organism>
<proteinExistence type="inferred from homology"/>
<dbReference type="InterPro" id="IPR005790">
    <property type="entry name" value="DNA_polIII_delta"/>
</dbReference>
<dbReference type="GO" id="GO:0006261">
    <property type="term" value="P:DNA-templated DNA replication"/>
    <property type="evidence" value="ECO:0007669"/>
    <property type="project" value="TreeGrafter"/>
</dbReference>
<dbReference type="GO" id="GO:0003677">
    <property type="term" value="F:DNA binding"/>
    <property type="evidence" value="ECO:0007669"/>
    <property type="project" value="InterPro"/>
</dbReference>
<protein>
    <recommendedName>
        <fullName evidence="1">DNA-directed DNA polymerase</fullName>
        <ecNumber evidence="1">2.7.7.7</ecNumber>
    </recommendedName>
</protein>
<dbReference type="NCBIfam" id="TIGR01128">
    <property type="entry name" value="holA"/>
    <property type="match status" value="1"/>
</dbReference>
<dbReference type="Gene3D" id="1.20.272.10">
    <property type="match status" value="1"/>
</dbReference>
<dbReference type="RefSeq" id="WP_090712006.1">
    <property type="nucleotide sequence ID" value="NZ_FOVM01000007.1"/>
</dbReference>
<dbReference type="STRING" id="995034.SAMN05216219_2559"/>
<evidence type="ECO:0000256" key="7">
    <source>
        <dbReference type="ARBA" id="ARBA00049244"/>
    </source>
</evidence>
<evidence type="ECO:0000256" key="6">
    <source>
        <dbReference type="ARBA" id="ARBA00034754"/>
    </source>
</evidence>
<keyword evidence="5" id="KW-0239">DNA-directed DNA polymerase</keyword>
<feature type="domain" description="DNA polymerase III delta subunit-like C-terminal" evidence="8">
    <location>
        <begin position="220"/>
        <end position="335"/>
    </location>
</feature>
<dbReference type="PANTHER" id="PTHR34388:SF1">
    <property type="entry name" value="DNA POLYMERASE III SUBUNIT DELTA"/>
    <property type="match status" value="1"/>
</dbReference>
<dbReference type="Gene3D" id="3.40.50.300">
    <property type="entry name" value="P-loop containing nucleotide triphosphate hydrolases"/>
    <property type="match status" value="1"/>
</dbReference>
<gene>
    <name evidence="9" type="ORF">SAMN05216219_2559</name>
</gene>
<dbReference type="SUPFAM" id="SSF48019">
    <property type="entry name" value="post-AAA+ oligomerization domain-like"/>
    <property type="match status" value="1"/>
</dbReference>
<keyword evidence="10" id="KW-1185">Reference proteome</keyword>
<reference evidence="10" key="1">
    <citation type="submission" date="2016-10" db="EMBL/GenBank/DDBJ databases">
        <authorList>
            <person name="Varghese N."/>
            <person name="Submissions S."/>
        </authorList>
    </citation>
    <scope>NUCLEOTIDE SEQUENCE [LARGE SCALE GENOMIC DNA]</scope>
    <source>
        <strain evidence="10">CGMCC 1.11101</strain>
    </source>
</reference>
<name>A0A1I5CUG9_9MICO</name>
<dbReference type="InterPro" id="IPR008921">
    <property type="entry name" value="DNA_pol3_clamp-load_cplx_C"/>
</dbReference>
<keyword evidence="4" id="KW-0235">DNA replication</keyword>
<dbReference type="EC" id="2.7.7.7" evidence="1"/>
<sequence length="342" mass="36235">MAAARSATSAKAGAKVAIPQLSWNAIRPAPVVLVSGPEGFLADRAIRMLRDYLRVEDPSLEVNDIEADSYTPGELLTLASPSLFNEPRMIRVTNVEKCSDGFLTEALAYLESPAEGAYVVLRHAGGVRGKKLLDAVRASKASAIEVVCAELKKESDKYDFAAAEFKTAGKAIRPAALRAVVSAFSDDLAELAGACAQLIADSGTEVTEATVTRYYGGRVETNAFTVADAAIAGRYAEALVGLRHALASGADPVPIVAAFASKLRTMAKVQGGRGSSADLARQFGLAPWQVDRARRDLSGWTDQGLGRCIQVLADTDASVKGAGRDPVYALERMIHTIARRGR</sequence>
<keyword evidence="3" id="KW-0548">Nucleotidyltransferase</keyword>
<dbReference type="GO" id="GO:0009360">
    <property type="term" value="C:DNA polymerase III complex"/>
    <property type="evidence" value="ECO:0007669"/>
    <property type="project" value="TreeGrafter"/>
</dbReference>
<evidence type="ECO:0000256" key="4">
    <source>
        <dbReference type="ARBA" id="ARBA00022705"/>
    </source>
</evidence>
<evidence type="ECO:0000256" key="2">
    <source>
        <dbReference type="ARBA" id="ARBA00022679"/>
    </source>
</evidence>
<evidence type="ECO:0000256" key="5">
    <source>
        <dbReference type="ARBA" id="ARBA00022932"/>
    </source>
</evidence>
<evidence type="ECO:0000313" key="10">
    <source>
        <dbReference type="Proteomes" id="UP000198867"/>
    </source>
</evidence>
<evidence type="ECO:0000259" key="8">
    <source>
        <dbReference type="Pfam" id="PF21694"/>
    </source>
</evidence>
<comment type="catalytic activity">
    <reaction evidence="7">
        <text>DNA(n) + a 2'-deoxyribonucleoside 5'-triphosphate = DNA(n+1) + diphosphate</text>
        <dbReference type="Rhea" id="RHEA:22508"/>
        <dbReference type="Rhea" id="RHEA-COMP:17339"/>
        <dbReference type="Rhea" id="RHEA-COMP:17340"/>
        <dbReference type="ChEBI" id="CHEBI:33019"/>
        <dbReference type="ChEBI" id="CHEBI:61560"/>
        <dbReference type="ChEBI" id="CHEBI:173112"/>
        <dbReference type="EC" id="2.7.7.7"/>
    </reaction>
</comment>
<dbReference type="GO" id="GO:0003887">
    <property type="term" value="F:DNA-directed DNA polymerase activity"/>
    <property type="evidence" value="ECO:0007669"/>
    <property type="project" value="UniProtKB-KW"/>
</dbReference>
<dbReference type="Pfam" id="PF21694">
    <property type="entry name" value="DNA_pol3_delta_C"/>
    <property type="match status" value="1"/>
</dbReference>